<dbReference type="Proteomes" id="UP000518887">
    <property type="component" value="Unassembled WGS sequence"/>
</dbReference>
<comment type="caution">
    <text evidence="3">The sequence shown here is derived from an EMBL/GenBank/DDBJ whole genome shotgun (WGS) entry which is preliminary data.</text>
</comment>
<dbReference type="GO" id="GO:0035438">
    <property type="term" value="F:cyclic-di-GMP binding"/>
    <property type="evidence" value="ECO:0007669"/>
    <property type="project" value="InterPro"/>
</dbReference>
<organism evidence="3 4">
    <name type="scientific">Treponema ruminis</name>
    <dbReference type="NCBI Taxonomy" id="744515"/>
    <lineage>
        <taxon>Bacteria</taxon>
        <taxon>Pseudomonadati</taxon>
        <taxon>Spirochaetota</taxon>
        <taxon>Spirochaetia</taxon>
        <taxon>Spirochaetales</taxon>
        <taxon>Treponemataceae</taxon>
        <taxon>Treponema</taxon>
    </lineage>
</organism>
<keyword evidence="3" id="KW-0282">Flagellum</keyword>
<evidence type="ECO:0000259" key="2">
    <source>
        <dbReference type="Pfam" id="PF07238"/>
    </source>
</evidence>
<feature type="region of interest" description="Disordered" evidence="1">
    <location>
        <begin position="340"/>
        <end position="382"/>
    </location>
</feature>
<accession>A0A7W8LLA4</accession>
<reference evidence="3 4" key="1">
    <citation type="submission" date="2020-08" db="EMBL/GenBank/DDBJ databases">
        <title>Genomic Encyclopedia of Type Strains, Phase IV (KMG-IV): sequencing the most valuable type-strain genomes for metagenomic binning, comparative biology and taxonomic classification.</title>
        <authorList>
            <person name="Goeker M."/>
        </authorList>
    </citation>
    <scope>NUCLEOTIDE SEQUENCE [LARGE SCALE GENOMIC DNA]</scope>
    <source>
        <strain evidence="3 4">DSM 103462</strain>
    </source>
</reference>
<evidence type="ECO:0000313" key="3">
    <source>
        <dbReference type="EMBL" id="MBB5225241.1"/>
    </source>
</evidence>
<evidence type="ECO:0000313" key="4">
    <source>
        <dbReference type="Proteomes" id="UP000518887"/>
    </source>
</evidence>
<protein>
    <submittedName>
        <fullName evidence="3">C-di-GMP-binding flagellar brake protein YcgR</fullName>
    </submittedName>
</protein>
<keyword evidence="3" id="KW-0966">Cell projection</keyword>
<dbReference type="Pfam" id="PF07238">
    <property type="entry name" value="PilZ"/>
    <property type="match status" value="1"/>
</dbReference>
<feature type="domain" description="PilZ" evidence="2">
    <location>
        <begin position="211"/>
        <end position="322"/>
    </location>
</feature>
<dbReference type="InterPro" id="IPR009875">
    <property type="entry name" value="PilZ_domain"/>
</dbReference>
<keyword evidence="4" id="KW-1185">Reference proteome</keyword>
<sequence>MFLVLFITVVCIFLFIRILILFQTPIQFFSTGQDKGFKFSEIILLWKLAKEAELEEPLSLYVSVPTLNMAISKIVMDAKANGSESLDSTQNFISKLYEYRTKIDLEHENKKGLESTKYLEKGQRLRIILKGKGVFASEILSVGYELIIRVPLQKNVKVIEGSDWVTHDVSVYLWRKGDAGYVFDTRVTNSGVFQGQSVIYLAHTNQLERAQKRKSVRAECQIYAQLYFLADEIPDYDAVEIEDGYKCLLEDISEDGAMIRIGGKGKQNIKIKLQFDIDERLIIMFGIVRAVEYNQELNQSRLHFECLHIEKEMKNKILEFIYRDLSEEKKDELTALAEVEQEGLESGDIKEGDAELPASAEPLNPEEILDEAADSEEPVDSSILFSEENVDEKAAEEMASLEIPFESRSLE</sequence>
<dbReference type="EMBL" id="JACHFQ010000002">
    <property type="protein sequence ID" value="MBB5225241.1"/>
    <property type="molecule type" value="Genomic_DNA"/>
</dbReference>
<feature type="compositionally biased region" description="Acidic residues" evidence="1">
    <location>
        <begin position="367"/>
        <end position="379"/>
    </location>
</feature>
<gene>
    <name evidence="3" type="ORF">HNP76_000585</name>
</gene>
<dbReference type="RefSeq" id="WP_184657332.1">
    <property type="nucleotide sequence ID" value="NZ_CP031518.1"/>
</dbReference>
<evidence type="ECO:0000256" key="1">
    <source>
        <dbReference type="SAM" id="MobiDB-lite"/>
    </source>
</evidence>
<proteinExistence type="predicted"/>
<keyword evidence="3" id="KW-0969">Cilium</keyword>
<name>A0A7W8LLA4_9SPIR</name>
<dbReference type="AlphaFoldDB" id="A0A7W8LLA4"/>